<dbReference type="GO" id="GO:0006886">
    <property type="term" value="P:intracellular protein transport"/>
    <property type="evidence" value="ECO:0007669"/>
    <property type="project" value="TreeGrafter"/>
</dbReference>
<feature type="region of interest" description="Disordered" evidence="1">
    <location>
        <begin position="218"/>
        <end position="299"/>
    </location>
</feature>
<dbReference type="PANTHER" id="PTHR46467">
    <property type="entry name" value="TETHER CONTAINING UBX DOMAIN FOR GLUT4"/>
    <property type="match status" value="1"/>
</dbReference>
<reference evidence="4" key="1">
    <citation type="journal article" date="2013" name="Genome Announc.">
        <title>Draft genome sequence of the ascomycete Phaeoacremonium aleophilum strain UCR-PA7, a causal agent of the esca disease complex in grapevines.</title>
        <authorList>
            <person name="Blanco-Ulate B."/>
            <person name="Rolshausen P."/>
            <person name="Cantu D."/>
        </authorList>
    </citation>
    <scope>NUCLEOTIDE SEQUENCE [LARGE SCALE GENOMIC DNA]</scope>
    <source>
        <strain evidence="4">UCR-PA7</strain>
    </source>
</reference>
<protein>
    <submittedName>
        <fullName evidence="3">Putative ubx domain-containing protein</fullName>
    </submittedName>
</protein>
<dbReference type="InterPro" id="IPR021569">
    <property type="entry name" value="TUG-UBL1"/>
</dbReference>
<dbReference type="GO" id="GO:0012506">
    <property type="term" value="C:vesicle membrane"/>
    <property type="evidence" value="ECO:0007669"/>
    <property type="project" value="TreeGrafter"/>
</dbReference>
<feature type="compositionally biased region" description="Low complexity" evidence="1">
    <location>
        <begin position="222"/>
        <end position="239"/>
    </location>
</feature>
<evidence type="ECO:0000256" key="1">
    <source>
        <dbReference type="SAM" id="MobiDB-lite"/>
    </source>
</evidence>
<dbReference type="AlphaFoldDB" id="R8BC58"/>
<dbReference type="EMBL" id="KB933309">
    <property type="protein sequence ID" value="EON96880.1"/>
    <property type="molecule type" value="Genomic_DNA"/>
</dbReference>
<dbReference type="RefSeq" id="XP_007918270.1">
    <property type="nucleotide sequence ID" value="XM_007920079.1"/>
</dbReference>
<dbReference type="eggNOG" id="KOG2699">
    <property type="taxonomic scope" value="Eukaryota"/>
</dbReference>
<feature type="compositionally biased region" description="Low complexity" evidence="1">
    <location>
        <begin position="471"/>
        <end position="483"/>
    </location>
</feature>
<dbReference type="CDD" id="cd16105">
    <property type="entry name" value="Ubl_ASPSCR1_like"/>
    <property type="match status" value="1"/>
</dbReference>
<feature type="domain" description="TUG ubiquitin-like" evidence="2">
    <location>
        <begin position="8"/>
        <end position="71"/>
    </location>
</feature>
<dbReference type="KEGG" id="tmn:UCRPA7_7551"/>
<dbReference type="Proteomes" id="UP000014074">
    <property type="component" value="Unassembled WGS sequence"/>
</dbReference>
<dbReference type="InterPro" id="IPR029071">
    <property type="entry name" value="Ubiquitin-like_domsf"/>
</dbReference>
<dbReference type="OrthoDB" id="440781at2759"/>
<feature type="compositionally biased region" description="Basic residues" evidence="1">
    <location>
        <begin position="490"/>
        <end position="501"/>
    </location>
</feature>
<accession>R8BC58</accession>
<dbReference type="Gene3D" id="3.10.20.90">
    <property type="entry name" value="Phosphatidylinositol 3-kinase Catalytic Subunit, Chain A, domain 1"/>
    <property type="match status" value="1"/>
</dbReference>
<evidence type="ECO:0000313" key="4">
    <source>
        <dbReference type="Proteomes" id="UP000014074"/>
    </source>
</evidence>
<evidence type="ECO:0000313" key="3">
    <source>
        <dbReference type="EMBL" id="EON96880.1"/>
    </source>
</evidence>
<evidence type="ECO:0000259" key="2">
    <source>
        <dbReference type="Pfam" id="PF11470"/>
    </source>
</evidence>
<dbReference type="GeneID" id="19328320"/>
<dbReference type="Pfam" id="PF11470">
    <property type="entry name" value="TUG-UBL1"/>
    <property type="match status" value="1"/>
</dbReference>
<dbReference type="GO" id="GO:0005737">
    <property type="term" value="C:cytoplasm"/>
    <property type="evidence" value="ECO:0007669"/>
    <property type="project" value="TreeGrafter"/>
</dbReference>
<keyword evidence="4" id="KW-1185">Reference proteome</keyword>
<gene>
    <name evidence="3" type="ORF">UCRPA7_7551</name>
</gene>
<name>R8BC58_PHAM7</name>
<proteinExistence type="predicted"/>
<dbReference type="SUPFAM" id="SSF54236">
    <property type="entry name" value="Ubiquitin-like"/>
    <property type="match status" value="1"/>
</dbReference>
<dbReference type="GO" id="GO:0005634">
    <property type="term" value="C:nucleus"/>
    <property type="evidence" value="ECO:0007669"/>
    <property type="project" value="TreeGrafter"/>
</dbReference>
<sequence>MASHVVVIATDFRRANVKVGPGSYLIDVLEEACKKLNLTSDKYLLKHNKKQIDLTLPFRSAGLPGGAKLELVVKSNTPSAVSVALRLPESEAKRVPNGRLSDKFRSDTTLWKMLRHFENTSAAGGQPLNFTQRGVPQTSNGVQAGSGQLYYECPAIVIMGREISSLPDFQKTLSQLGVNSGSVLMQLAFKKTDKTLDDTMKEIELFFKDADAGVVKKEEPQTVPAASESEAASSVETPAGATTESNAVSDPVDPQEASERSTEPPAPEPMDVDSQVPADPLQPVNVYSAPSGSSTIPIEEPDSVYVPTIAHAQLHQQRLQASGQNKRLLSDRELQERAAAQEAKLAAIKSVDVKGRFPDQTSVEWRFGPDATGATLHKAVRLVMANETAKIKLVLPGGKGYIQDEDGPQHRLIKSYQLEGRVLVNVVWDDSVPQDVKKQPFLKGSVASEAKEYKPPPVPQGEEEEEEKKPAAPVKTESKPSGSGESGGKKLPKWLKLPGKK</sequence>
<dbReference type="PANTHER" id="PTHR46467:SF1">
    <property type="entry name" value="TETHER CONTAINING UBX DOMAIN FOR GLUT4"/>
    <property type="match status" value="1"/>
</dbReference>
<dbReference type="HOGENOM" id="CLU_534160_0_0_1"/>
<organism evidence="3 4">
    <name type="scientific">Phaeoacremonium minimum (strain UCR-PA7)</name>
    <name type="common">Esca disease fungus</name>
    <name type="synonym">Togninia minima</name>
    <dbReference type="NCBI Taxonomy" id="1286976"/>
    <lineage>
        <taxon>Eukaryota</taxon>
        <taxon>Fungi</taxon>
        <taxon>Dikarya</taxon>
        <taxon>Ascomycota</taxon>
        <taxon>Pezizomycotina</taxon>
        <taxon>Sordariomycetes</taxon>
        <taxon>Sordariomycetidae</taxon>
        <taxon>Togniniales</taxon>
        <taxon>Togniniaceae</taxon>
        <taxon>Phaeoacremonium</taxon>
    </lineage>
</organism>
<feature type="region of interest" description="Disordered" evidence="1">
    <location>
        <begin position="439"/>
        <end position="501"/>
    </location>
</feature>